<proteinExistence type="predicted"/>
<evidence type="ECO:0000313" key="3">
    <source>
        <dbReference type="Proteomes" id="UP000007050"/>
    </source>
</evidence>
<gene>
    <name evidence="2" type="ORF">ES1_24170</name>
</gene>
<dbReference type="PATRIC" id="fig|717961.3.peg.2548"/>
<dbReference type="EMBL" id="FP929059">
    <property type="protein sequence ID" value="CBL35233.1"/>
    <property type="molecule type" value="Genomic_DNA"/>
</dbReference>
<evidence type="ECO:0000313" key="2">
    <source>
        <dbReference type="EMBL" id="CBL35233.1"/>
    </source>
</evidence>
<dbReference type="KEGG" id="esr:ES1_24170"/>
<feature type="signal peptide" evidence="1">
    <location>
        <begin position="1"/>
        <end position="31"/>
    </location>
</feature>
<dbReference type="Proteomes" id="UP000007050">
    <property type="component" value="Chromosome"/>
</dbReference>
<dbReference type="AlphaFoldDB" id="D4MNA0"/>
<reference evidence="2 3" key="2">
    <citation type="submission" date="2010-03" db="EMBL/GenBank/DDBJ databases">
        <authorList>
            <person name="Pajon A."/>
        </authorList>
    </citation>
    <scope>NUCLEOTIDE SEQUENCE [LARGE SCALE GENOMIC DNA]</scope>
    <source>
        <strain evidence="2 3">V10Sc8a</strain>
    </source>
</reference>
<name>D4MNA0_9FIRM</name>
<organism evidence="2 3">
    <name type="scientific">[Eubacterium] siraeum V10Sc8a</name>
    <dbReference type="NCBI Taxonomy" id="717961"/>
    <lineage>
        <taxon>Bacteria</taxon>
        <taxon>Bacillati</taxon>
        <taxon>Bacillota</taxon>
        <taxon>Clostridia</taxon>
        <taxon>Eubacteriales</taxon>
        <taxon>Oscillospiraceae</taxon>
        <taxon>Oscillospiraceae incertae sedis</taxon>
    </lineage>
</organism>
<accession>D4MNA0</accession>
<sequence>MSIINCVGKRIKRTVALLIAATLLCSLTGCAKGPTGNNNLSSDIDSNNADETEFDIERVRKSFIIKGVPFELPKRIGDLDDAWTYQKRETHYVDDTGLADFYFNGKEMFVAGIGDFIEGQEEDGFIYDIALETDDCSIGGITPNVSTKADVLKKYGEPSKINNFEDRGLYRYIYGTQDSNQKLFFIEHSQMFTVVFYAENDVVQGVRVVYNTLDE</sequence>
<feature type="chain" id="PRO_5003061660" description="Lipoprotein" evidence="1">
    <location>
        <begin position="32"/>
        <end position="215"/>
    </location>
</feature>
<dbReference type="HOGENOM" id="CLU_1136711_0_0_9"/>
<evidence type="ECO:0000256" key="1">
    <source>
        <dbReference type="SAM" id="SignalP"/>
    </source>
</evidence>
<keyword evidence="1" id="KW-0732">Signal</keyword>
<evidence type="ECO:0008006" key="4">
    <source>
        <dbReference type="Google" id="ProtNLM"/>
    </source>
</evidence>
<dbReference type="BioCyc" id="ESIR717961:G136L-2023-MONOMER"/>
<reference evidence="2 3" key="1">
    <citation type="submission" date="2010-03" db="EMBL/GenBank/DDBJ databases">
        <title>The genome sequence of Eubacterium siraeum V10Sc8a.</title>
        <authorList>
            <consortium name="metaHIT consortium -- http://www.metahit.eu/"/>
            <person name="Pajon A."/>
            <person name="Turner K."/>
            <person name="Parkhill J."/>
            <person name="Duncan S."/>
            <person name="Flint H."/>
        </authorList>
    </citation>
    <scope>NUCLEOTIDE SEQUENCE [LARGE SCALE GENOMIC DNA]</scope>
    <source>
        <strain evidence="2 3">V10Sc8a</strain>
    </source>
</reference>
<protein>
    <recommendedName>
        <fullName evidence="4">Lipoprotein</fullName>
    </recommendedName>
</protein>